<dbReference type="Pfam" id="PF07690">
    <property type="entry name" value="MFS_1"/>
    <property type="match status" value="1"/>
</dbReference>
<dbReference type="InterPro" id="IPR036259">
    <property type="entry name" value="MFS_trans_sf"/>
</dbReference>
<protein>
    <recommendedName>
        <fullName evidence="5">Major facilitator superfamily (MFS) profile domain-containing protein</fullName>
    </recommendedName>
</protein>
<dbReference type="GO" id="GO:0022857">
    <property type="term" value="F:transmembrane transporter activity"/>
    <property type="evidence" value="ECO:0007669"/>
    <property type="project" value="InterPro"/>
</dbReference>
<comment type="caution">
    <text evidence="3">The sequence shown here is derived from an EMBL/GenBank/DDBJ whole genome shotgun (WGS) entry which is preliminary data.</text>
</comment>
<keyword evidence="2" id="KW-1133">Transmembrane helix</keyword>
<evidence type="ECO:0000256" key="2">
    <source>
        <dbReference type="SAM" id="Phobius"/>
    </source>
</evidence>
<feature type="transmembrane region" description="Helical" evidence="2">
    <location>
        <begin position="69"/>
        <end position="88"/>
    </location>
</feature>
<feature type="transmembrane region" description="Helical" evidence="2">
    <location>
        <begin position="176"/>
        <end position="197"/>
    </location>
</feature>
<evidence type="ECO:0000313" key="4">
    <source>
        <dbReference type="Proteomes" id="UP000663841"/>
    </source>
</evidence>
<dbReference type="Proteomes" id="UP000663841">
    <property type="component" value="Unassembled WGS sequence"/>
</dbReference>
<feature type="transmembrane region" description="Helical" evidence="2">
    <location>
        <begin position="95"/>
        <end position="115"/>
    </location>
</feature>
<dbReference type="SUPFAM" id="SSF103473">
    <property type="entry name" value="MFS general substrate transporter"/>
    <property type="match status" value="1"/>
</dbReference>
<feature type="transmembrane region" description="Helical" evidence="2">
    <location>
        <begin position="6"/>
        <end position="27"/>
    </location>
</feature>
<dbReference type="InterPro" id="IPR011701">
    <property type="entry name" value="MFS"/>
</dbReference>
<dbReference type="AlphaFoldDB" id="A0A8H2WM65"/>
<dbReference type="EMBL" id="CAJMWW010000002">
    <property type="protein sequence ID" value="CAE6394664.1"/>
    <property type="molecule type" value="Genomic_DNA"/>
</dbReference>
<keyword evidence="2" id="KW-0472">Membrane</keyword>
<evidence type="ECO:0000313" key="3">
    <source>
        <dbReference type="EMBL" id="CAE6394664.1"/>
    </source>
</evidence>
<dbReference type="OrthoDB" id="10265628at2759"/>
<sequence length="200" mass="21001">MHICYVLCPGISILPSLPLHVGLYHLSRTPRSQQSTGQLSLLSSTLQLLLVVVSAGQVIFGHFCDIAPYPYVIIISGAGTSLSAYLLWGFAHNLGVVFAFVIVFGLMSGGFTSIWPAASADIVGPEHQATVPNVFGVLGAWKGVAAVIGPVVAAALHHPDQSSIRAAYSGYGFRDVTLFVGSMMLATAVGGVSSKFLSRR</sequence>
<gene>
    <name evidence="3" type="ORF">RDB_LOCUS855</name>
</gene>
<proteinExistence type="predicted"/>
<feature type="transmembrane region" description="Helical" evidence="2">
    <location>
        <begin position="135"/>
        <end position="156"/>
    </location>
</feature>
<reference evidence="3" key="1">
    <citation type="submission" date="2021-01" db="EMBL/GenBank/DDBJ databases">
        <authorList>
            <person name="Kaushik A."/>
        </authorList>
    </citation>
    <scope>NUCLEOTIDE SEQUENCE</scope>
    <source>
        <strain evidence="3">AG3-T5</strain>
    </source>
</reference>
<evidence type="ECO:0008006" key="5">
    <source>
        <dbReference type="Google" id="ProtNLM"/>
    </source>
</evidence>
<name>A0A8H2WM65_9AGAM</name>
<accession>A0A8H2WM65</accession>
<dbReference type="Gene3D" id="1.20.1250.20">
    <property type="entry name" value="MFS general substrate transporter like domains"/>
    <property type="match status" value="1"/>
</dbReference>
<keyword evidence="2" id="KW-0812">Transmembrane</keyword>
<feature type="transmembrane region" description="Helical" evidence="2">
    <location>
        <begin position="39"/>
        <end position="63"/>
    </location>
</feature>
<comment type="subcellular location">
    <subcellularLocation>
        <location evidence="1">Membrane</location>
        <topology evidence="1">Multi-pass membrane protein</topology>
    </subcellularLocation>
</comment>
<evidence type="ECO:0000256" key="1">
    <source>
        <dbReference type="ARBA" id="ARBA00004141"/>
    </source>
</evidence>
<organism evidence="3 4">
    <name type="scientific">Rhizoctonia solani</name>
    <dbReference type="NCBI Taxonomy" id="456999"/>
    <lineage>
        <taxon>Eukaryota</taxon>
        <taxon>Fungi</taxon>
        <taxon>Dikarya</taxon>
        <taxon>Basidiomycota</taxon>
        <taxon>Agaricomycotina</taxon>
        <taxon>Agaricomycetes</taxon>
        <taxon>Cantharellales</taxon>
        <taxon>Ceratobasidiaceae</taxon>
        <taxon>Rhizoctonia</taxon>
    </lineage>
</organism>
<dbReference type="GO" id="GO:0016020">
    <property type="term" value="C:membrane"/>
    <property type="evidence" value="ECO:0007669"/>
    <property type="project" value="UniProtKB-SubCell"/>
</dbReference>